<sequence>MLQETTRRIGSFQGMFYWQ</sequence>
<reference evidence="1 2" key="1">
    <citation type="journal article" date="2019" name="Genome Biol. Evol.">
        <title>Insights into the evolution of the New World diploid cottons (Gossypium, subgenus Houzingenia) based on genome sequencing.</title>
        <authorList>
            <person name="Grover C.E."/>
            <person name="Arick M.A. 2nd"/>
            <person name="Thrash A."/>
            <person name="Conover J.L."/>
            <person name="Sanders W.S."/>
            <person name="Peterson D.G."/>
            <person name="Frelichowski J.E."/>
            <person name="Scheffler J.A."/>
            <person name="Scheffler B.E."/>
            <person name="Wendel J.F."/>
        </authorList>
    </citation>
    <scope>NUCLEOTIDE SEQUENCE [LARGE SCALE GENOMIC DNA]</scope>
    <source>
        <strain evidence="1">4</strain>
        <tissue evidence="1">Leaf</tissue>
    </source>
</reference>
<gene>
    <name evidence="1" type="ORF">Golax_018912</name>
</gene>
<dbReference type="AlphaFoldDB" id="A0A7J8Z4P1"/>
<dbReference type="EMBL" id="JABEZV010000002">
    <property type="protein sequence ID" value="MBA0706826.1"/>
    <property type="molecule type" value="Genomic_DNA"/>
</dbReference>
<protein>
    <submittedName>
        <fullName evidence="1">Uncharacterized protein</fullName>
    </submittedName>
</protein>
<keyword evidence="2" id="KW-1185">Reference proteome</keyword>
<name>A0A7J8Z4P1_9ROSI</name>
<accession>A0A7J8Z4P1</accession>
<evidence type="ECO:0000313" key="2">
    <source>
        <dbReference type="Proteomes" id="UP000593574"/>
    </source>
</evidence>
<evidence type="ECO:0000313" key="1">
    <source>
        <dbReference type="EMBL" id="MBA0706826.1"/>
    </source>
</evidence>
<proteinExistence type="predicted"/>
<dbReference type="Proteomes" id="UP000593574">
    <property type="component" value="Unassembled WGS sequence"/>
</dbReference>
<organism evidence="1 2">
    <name type="scientific">Gossypium laxum</name>
    <dbReference type="NCBI Taxonomy" id="34288"/>
    <lineage>
        <taxon>Eukaryota</taxon>
        <taxon>Viridiplantae</taxon>
        <taxon>Streptophyta</taxon>
        <taxon>Embryophyta</taxon>
        <taxon>Tracheophyta</taxon>
        <taxon>Spermatophyta</taxon>
        <taxon>Magnoliopsida</taxon>
        <taxon>eudicotyledons</taxon>
        <taxon>Gunneridae</taxon>
        <taxon>Pentapetalae</taxon>
        <taxon>rosids</taxon>
        <taxon>malvids</taxon>
        <taxon>Malvales</taxon>
        <taxon>Malvaceae</taxon>
        <taxon>Malvoideae</taxon>
        <taxon>Gossypium</taxon>
    </lineage>
</organism>
<comment type="caution">
    <text evidence="1">The sequence shown here is derived from an EMBL/GenBank/DDBJ whole genome shotgun (WGS) entry which is preliminary data.</text>
</comment>